<dbReference type="KEGG" id="dpl:KGM_208277A"/>
<evidence type="ECO:0000313" key="1">
    <source>
        <dbReference type="EMBL" id="OWR46286.1"/>
    </source>
</evidence>
<organism evidence="1 2">
    <name type="scientific">Danaus plexippus plexippus</name>
    <dbReference type="NCBI Taxonomy" id="278856"/>
    <lineage>
        <taxon>Eukaryota</taxon>
        <taxon>Metazoa</taxon>
        <taxon>Ecdysozoa</taxon>
        <taxon>Arthropoda</taxon>
        <taxon>Hexapoda</taxon>
        <taxon>Insecta</taxon>
        <taxon>Pterygota</taxon>
        <taxon>Neoptera</taxon>
        <taxon>Endopterygota</taxon>
        <taxon>Lepidoptera</taxon>
        <taxon>Glossata</taxon>
        <taxon>Ditrysia</taxon>
        <taxon>Papilionoidea</taxon>
        <taxon>Nymphalidae</taxon>
        <taxon>Danainae</taxon>
        <taxon>Danaini</taxon>
        <taxon>Danaina</taxon>
        <taxon>Danaus</taxon>
        <taxon>Danaus</taxon>
    </lineage>
</organism>
<reference evidence="1 2" key="1">
    <citation type="journal article" date="2011" name="Cell">
        <title>The monarch butterfly genome yields insights into long-distance migration.</title>
        <authorList>
            <person name="Zhan S."/>
            <person name="Merlin C."/>
            <person name="Boore J.L."/>
            <person name="Reppert S.M."/>
        </authorList>
    </citation>
    <scope>NUCLEOTIDE SEQUENCE [LARGE SCALE GENOMIC DNA]</scope>
    <source>
        <strain evidence="1">F-2</strain>
    </source>
</reference>
<dbReference type="InParanoid" id="A0A212EXR4"/>
<dbReference type="EMBL" id="AGBW02011697">
    <property type="protein sequence ID" value="OWR46286.1"/>
    <property type="molecule type" value="Genomic_DNA"/>
</dbReference>
<proteinExistence type="predicted"/>
<comment type="caution">
    <text evidence="1">The sequence shown here is derived from an EMBL/GenBank/DDBJ whole genome shotgun (WGS) entry which is preliminary data.</text>
</comment>
<accession>A0A212EXR4</accession>
<dbReference type="Proteomes" id="UP000007151">
    <property type="component" value="Unassembled WGS sequence"/>
</dbReference>
<feature type="non-terminal residue" evidence="1">
    <location>
        <position position="13"/>
    </location>
</feature>
<protein>
    <submittedName>
        <fullName evidence="1">Uncharacterized protein</fullName>
    </submittedName>
</protein>
<keyword evidence="2" id="KW-1185">Reference proteome</keyword>
<gene>
    <name evidence="1" type="ORF">KGM_208277A</name>
</gene>
<evidence type="ECO:0000313" key="2">
    <source>
        <dbReference type="Proteomes" id="UP000007151"/>
    </source>
</evidence>
<sequence length="13" mass="1352">MIKEALVTTSSGD</sequence>
<name>A0A212EXR4_DANPL</name>